<feature type="transmembrane region" description="Helical" evidence="1">
    <location>
        <begin position="64"/>
        <end position="90"/>
    </location>
</feature>
<dbReference type="Proteomes" id="UP000199569">
    <property type="component" value="Unassembled WGS sequence"/>
</dbReference>
<dbReference type="PANTHER" id="PTHR18640">
    <property type="entry name" value="SOLUTE CARRIER FAMILY 10 MEMBER 7"/>
    <property type="match status" value="1"/>
</dbReference>
<dbReference type="InterPro" id="IPR016833">
    <property type="entry name" value="Put_Na-Bile_cotransptr"/>
</dbReference>
<dbReference type="AlphaFoldDB" id="A0A1G5BUK7"/>
<dbReference type="RefSeq" id="WP_091128835.1">
    <property type="nucleotide sequence ID" value="NZ_FMVJ01000002.1"/>
</dbReference>
<keyword evidence="1" id="KW-0812">Transmembrane</keyword>
<feature type="transmembrane region" description="Helical" evidence="1">
    <location>
        <begin position="131"/>
        <end position="149"/>
    </location>
</feature>
<feature type="transmembrane region" description="Helical" evidence="1">
    <location>
        <begin position="228"/>
        <end position="250"/>
    </location>
</feature>
<protein>
    <submittedName>
        <fullName evidence="2">Solute carrier family 10 (Sodium/bile acid cotransporter), member 7</fullName>
    </submittedName>
</protein>
<proteinExistence type="predicted"/>
<feature type="transmembrane region" description="Helical" evidence="1">
    <location>
        <begin position="271"/>
        <end position="292"/>
    </location>
</feature>
<evidence type="ECO:0000256" key="1">
    <source>
        <dbReference type="SAM" id="Phobius"/>
    </source>
</evidence>
<feature type="transmembrane region" description="Helical" evidence="1">
    <location>
        <begin position="161"/>
        <end position="180"/>
    </location>
</feature>
<dbReference type="OrthoDB" id="9792271at2"/>
<evidence type="ECO:0000313" key="2">
    <source>
        <dbReference type="EMBL" id="SCX93803.1"/>
    </source>
</evidence>
<feature type="transmembrane region" description="Helical" evidence="1">
    <location>
        <begin position="33"/>
        <end position="52"/>
    </location>
</feature>
<evidence type="ECO:0000313" key="3">
    <source>
        <dbReference type="Proteomes" id="UP000199569"/>
    </source>
</evidence>
<dbReference type="GO" id="GO:0005886">
    <property type="term" value="C:plasma membrane"/>
    <property type="evidence" value="ECO:0007669"/>
    <property type="project" value="TreeGrafter"/>
</dbReference>
<feature type="transmembrane region" description="Helical" evidence="1">
    <location>
        <begin position="96"/>
        <end position="119"/>
    </location>
</feature>
<reference evidence="2 3" key="1">
    <citation type="submission" date="2016-10" db="EMBL/GenBank/DDBJ databases">
        <authorList>
            <person name="de Groot N.N."/>
        </authorList>
    </citation>
    <scope>NUCLEOTIDE SEQUENCE [LARGE SCALE GENOMIC DNA]</scope>
    <source>
        <strain evidence="2 3">CGMCC 1.7666</strain>
    </source>
</reference>
<gene>
    <name evidence="2" type="ORF">SAMN02927923_00349</name>
</gene>
<keyword evidence="3" id="KW-1185">Reference proteome</keyword>
<dbReference type="EMBL" id="FMVJ01000002">
    <property type="protein sequence ID" value="SCX93803.1"/>
    <property type="molecule type" value="Genomic_DNA"/>
</dbReference>
<organism evidence="2 3">
    <name type="scientific">Microvirga guangxiensis</name>
    <dbReference type="NCBI Taxonomy" id="549386"/>
    <lineage>
        <taxon>Bacteria</taxon>
        <taxon>Pseudomonadati</taxon>
        <taxon>Pseudomonadota</taxon>
        <taxon>Alphaproteobacteria</taxon>
        <taxon>Hyphomicrobiales</taxon>
        <taxon>Methylobacteriaceae</taxon>
        <taxon>Microvirga</taxon>
    </lineage>
</organism>
<dbReference type="PIRSF" id="PIRSF026166">
    <property type="entry name" value="UCP026166"/>
    <property type="match status" value="1"/>
</dbReference>
<sequence length="325" mass="34511">MRKIDPFLLLIMGAVAVASVAPAQGTGAEVLDILGILGIALLFFVHGAALPRETVINGLVQWRLHLFIFAITFVAFPIIVMPFGILPAAWMPADLLLGFLYLAALPSAVSSSIAFTAMANGNVPAAICSSAASNVFGLLLTPVLLSLLTRTSVEGGFDLTQALGDVILQLLVPFAAGQLARPWLAGIMSRHERRIGQLDQAIILLIVYTAFSQTVVDGLWSYLPPASVVLTVILCLVLLLAVLAVTTFIARRSGFSRGDEIAAVFCGSKKSLASGLPLAKVLFAAAPGFGMIVLPIMFYNQIQILVGAVLARRYARNEAMHMVSR</sequence>
<dbReference type="InterPro" id="IPR038770">
    <property type="entry name" value="Na+/solute_symporter_sf"/>
</dbReference>
<keyword evidence="1" id="KW-1133">Transmembrane helix</keyword>
<name>A0A1G5BUK7_9HYPH</name>
<feature type="transmembrane region" description="Helical" evidence="1">
    <location>
        <begin position="201"/>
        <end position="222"/>
    </location>
</feature>
<dbReference type="STRING" id="549386.SAMN02927923_00349"/>
<keyword evidence="1" id="KW-0472">Membrane</keyword>
<dbReference type="Gene3D" id="1.20.1530.20">
    <property type="match status" value="1"/>
</dbReference>
<dbReference type="Pfam" id="PF13593">
    <property type="entry name" value="SBF_like"/>
    <property type="match status" value="1"/>
</dbReference>
<accession>A0A1G5BUK7</accession>
<dbReference type="PANTHER" id="PTHR18640:SF5">
    <property type="entry name" value="SODIUM_BILE ACID COTRANSPORTER 7"/>
    <property type="match status" value="1"/>
</dbReference>